<dbReference type="OrthoDB" id="5153349at2759"/>
<dbReference type="Proteomes" id="UP000054481">
    <property type="component" value="Unassembled WGS sequence"/>
</dbReference>
<feature type="region of interest" description="Disordered" evidence="1">
    <location>
        <begin position="1"/>
        <end position="21"/>
    </location>
</feature>
<feature type="region of interest" description="Disordered" evidence="1">
    <location>
        <begin position="224"/>
        <end position="340"/>
    </location>
</feature>
<protein>
    <submittedName>
        <fullName evidence="2">Uncharacterized protein</fullName>
    </submittedName>
</protein>
<feature type="region of interest" description="Disordered" evidence="1">
    <location>
        <begin position="196"/>
        <end position="215"/>
    </location>
</feature>
<keyword evidence="3" id="KW-1185">Reference proteome</keyword>
<organism evidence="2 3">
    <name type="scientific">Hirsutella minnesotensis 3608</name>
    <dbReference type="NCBI Taxonomy" id="1043627"/>
    <lineage>
        <taxon>Eukaryota</taxon>
        <taxon>Fungi</taxon>
        <taxon>Dikarya</taxon>
        <taxon>Ascomycota</taxon>
        <taxon>Pezizomycotina</taxon>
        <taxon>Sordariomycetes</taxon>
        <taxon>Hypocreomycetidae</taxon>
        <taxon>Hypocreales</taxon>
        <taxon>Ophiocordycipitaceae</taxon>
        <taxon>Hirsutella</taxon>
    </lineage>
</organism>
<feature type="compositionally biased region" description="Low complexity" evidence="1">
    <location>
        <begin position="1"/>
        <end position="13"/>
    </location>
</feature>
<evidence type="ECO:0000313" key="2">
    <source>
        <dbReference type="EMBL" id="KJZ69281.1"/>
    </source>
</evidence>
<sequence>MSASQLDVDSSSSPRQPLDSQRNAGADMYMMAFVQPGCPSSESLPSDALMAVESRIIPSEWTEQWFFMVGRVHPFALTWEIERRDGLESDDDNIQNTPSPRLSSAITATNLVPRTLGSVDAFPTTSPWTSLCKKMTERADSQFQPNALFTCTGKIAGLLDHQVMTHAPAFEQDYIFIVVPDTWAFHDRAMSNQASATQLLPTTPKRTVGNPSDYSDALARFTSTRKRKAAPNGASPTPPASSSIDPHILTSRRSLPHPDQTPTKRPRLSPETSTIVTACDSQGSAKSDTSSVLSHEDAGDSETDTEPVNHPDTSASGSIRPPASTSSRPLRRRRPPKNIF</sequence>
<feature type="compositionally biased region" description="Basic residues" evidence="1">
    <location>
        <begin position="329"/>
        <end position="340"/>
    </location>
</feature>
<proteinExistence type="predicted"/>
<feature type="compositionally biased region" description="Polar residues" evidence="1">
    <location>
        <begin position="196"/>
        <end position="213"/>
    </location>
</feature>
<accession>A0A0F7ZFK1</accession>
<feature type="compositionally biased region" description="Polar residues" evidence="1">
    <location>
        <begin position="270"/>
        <end position="293"/>
    </location>
</feature>
<gene>
    <name evidence="2" type="ORF">HIM_11317</name>
</gene>
<evidence type="ECO:0000313" key="3">
    <source>
        <dbReference type="Proteomes" id="UP000054481"/>
    </source>
</evidence>
<name>A0A0F7ZFK1_9HYPO</name>
<evidence type="ECO:0000256" key="1">
    <source>
        <dbReference type="SAM" id="MobiDB-lite"/>
    </source>
</evidence>
<dbReference type="AlphaFoldDB" id="A0A0F7ZFK1"/>
<reference evidence="2 3" key="1">
    <citation type="journal article" date="2014" name="Genome Biol. Evol.">
        <title>Comparative genomics and transcriptomics analyses reveal divergent lifestyle features of nematode endoparasitic fungus Hirsutella minnesotensis.</title>
        <authorList>
            <person name="Lai Y."/>
            <person name="Liu K."/>
            <person name="Zhang X."/>
            <person name="Zhang X."/>
            <person name="Li K."/>
            <person name="Wang N."/>
            <person name="Shu C."/>
            <person name="Wu Y."/>
            <person name="Wang C."/>
            <person name="Bushley K.E."/>
            <person name="Xiang M."/>
            <person name="Liu X."/>
        </authorList>
    </citation>
    <scope>NUCLEOTIDE SEQUENCE [LARGE SCALE GENOMIC DNA]</scope>
    <source>
        <strain evidence="2 3">3608</strain>
    </source>
</reference>
<dbReference type="EMBL" id="KQ030734">
    <property type="protein sequence ID" value="KJZ69281.1"/>
    <property type="molecule type" value="Genomic_DNA"/>
</dbReference>